<feature type="non-terminal residue" evidence="1">
    <location>
        <position position="1"/>
    </location>
</feature>
<name>A0A9W4I8I3_9EURO</name>
<proteinExistence type="predicted"/>
<comment type="caution">
    <text evidence="1">The sequence shown here is derived from an EMBL/GenBank/DDBJ whole genome shotgun (WGS) entry which is preliminary data.</text>
</comment>
<organism evidence="1 2">
    <name type="scientific">Penicillium salamii</name>
    <dbReference type="NCBI Taxonomy" id="1612424"/>
    <lineage>
        <taxon>Eukaryota</taxon>
        <taxon>Fungi</taxon>
        <taxon>Dikarya</taxon>
        <taxon>Ascomycota</taxon>
        <taxon>Pezizomycotina</taxon>
        <taxon>Eurotiomycetes</taxon>
        <taxon>Eurotiomycetidae</taxon>
        <taxon>Eurotiales</taxon>
        <taxon>Aspergillaceae</taxon>
        <taxon>Penicillium</taxon>
    </lineage>
</organism>
<dbReference type="OrthoDB" id="276515at2759"/>
<evidence type="ECO:0000313" key="2">
    <source>
        <dbReference type="Proteomes" id="UP001152592"/>
    </source>
</evidence>
<reference evidence="1" key="1">
    <citation type="submission" date="2021-07" db="EMBL/GenBank/DDBJ databases">
        <authorList>
            <person name="Branca A.L. A."/>
        </authorList>
    </citation>
    <scope>NUCLEOTIDE SEQUENCE</scope>
</reference>
<protein>
    <submittedName>
        <fullName evidence="1">Uncharacterized protein</fullName>
    </submittedName>
</protein>
<gene>
    <name evidence="1" type="ORF">PSALAMII_LOCUS394</name>
</gene>
<accession>A0A9W4I8I3</accession>
<dbReference type="Proteomes" id="UP001152592">
    <property type="component" value="Unassembled WGS sequence"/>
</dbReference>
<dbReference type="EMBL" id="CAJVPD010000019">
    <property type="protein sequence ID" value="CAG8236458.1"/>
    <property type="molecule type" value="Genomic_DNA"/>
</dbReference>
<evidence type="ECO:0000313" key="1">
    <source>
        <dbReference type="EMBL" id="CAG8236458.1"/>
    </source>
</evidence>
<dbReference type="AlphaFoldDB" id="A0A9W4I8I3"/>
<sequence>LLLPPQICSIVNRTTFFLVFCLQSHSFRITYVPFSIFFVILVSDPLNRFLTRVLPNYKVPLGRYSFSLNPGP</sequence>